<accession>A0A2D0A8E3</accession>
<evidence type="ECO:0000256" key="1">
    <source>
        <dbReference type="ARBA" id="ARBA00022741"/>
    </source>
</evidence>
<dbReference type="Pfam" id="PF00005">
    <property type="entry name" value="ABC_tran"/>
    <property type="match status" value="1"/>
</dbReference>
<evidence type="ECO:0000313" key="5">
    <source>
        <dbReference type="Proteomes" id="UP000197208"/>
    </source>
</evidence>
<dbReference type="GO" id="GO:0005524">
    <property type="term" value="F:ATP binding"/>
    <property type="evidence" value="ECO:0007669"/>
    <property type="project" value="UniProtKB-KW"/>
</dbReference>
<dbReference type="EMBL" id="NHMK01000001">
    <property type="protein sequence ID" value="OWL99200.1"/>
    <property type="molecule type" value="Genomic_DNA"/>
</dbReference>
<evidence type="ECO:0000313" key="4">
    <source>
        <dbReference type="EMBL" id="OWL99200.1"/>
    </source>
</evidence>
<dbReference type="GO" id="GO:0016887">
    <property type="term" value="F:ATP hydrolysis activity"/>
    <property type="evidence" value="ECO:0007669"/>
    <property type="project" value="InterPro"/>
</dbReference>
<dbReference type="InterPro" id="IPR003439">
    <property type="entry name" value="ABC_transporter-like_ATP-bd"/>
</dbReference>
<sequence length="148" mass="16915">MPSITDVRSSIVSFVEDRDLQYAMTLNENIYLGRSHSLEIVTSGVRLLPETNGSTLGKMFHDSIDFSSGQWQMTKILRGMMNEASVFIFDEPLTFLDDDKRTWFNDAVKALIAKGKAVVIIPHESIDIIPDHMLYIHRKEAQHVEYVQ</sequence>
<dbReference type="PANTHER" id="PTHR43158">
    <property type="entry name" value="SKFA PEPTIDE EXPORT ATP-BINDING PROTEIN SKFE"/>
    <property type="match status" value="1"/>
</dbReference>
<evidence type="ECO:0000256" key="2">
    <source>
        <dbReference type="ARBA" id="ARBA00022840"/>
    </source>
</evidence>
<keyword evidence="1" id="KW-0547">Nucleotide-binding</keyword>
<protein>
    <recommendedName>
        <fullName evidence="3">ABC transporter domain-containing protein</fullName>
    </recommendedName>
</protein>
<feature type="domain" description="ABC transporter" evidence="3">
    <location>
        <begin position="4"/>
        <end position="93"/>
    </location>
</feature>
<dbReference type="Proteomes" id="UP000197208">
    <property type="component" value="Unassembled WGS sequence"/>
</dbReference>
<name>A0A2D0A8E3_9DEIO</name>
<proteinExistence type="predicted"/>
<keyword evidence="5" id="KW-1185">Reference proteome</keyword>
<organism evidence="4 5">
    <name type="scientific">Deinococcus indicus</name>
    <dbReference type="NCBI Taxonomy" id="223556"/>
    <lineage>
        <taxon>Bacteria</taxon>
        <taxon>Thermotogati</taxon>
        <taxon>Deinococcota</taxon>
        <taxon>Deinococci</taxon>
        <taxon>Deinococcales</taxon>
        <taxon>Deinococcaceae</taxon>
        <taxon>Deinococcus</taxon>
    </lineage>
</organism>
<gene>
    <name evidence="4" type="ORF">CBQ26_00025</name>
</gene>
<keyword evidence="2" id="KW-0067">ATP-binding</keyword>
<dbReference type="InterPro" id="IPR027417">
    <property type="entry name" value="P-loop_NTPase"/>
</dbReference>
<dbReference type="Gene3D" id="3.40.50.300">
    <property type="entry name" value="P-loop containing nucleotide triphosphate hydrolases"/>
    <property type="match status" value="1"/>
</dbReference>
<dbReference type="OrthoDB" id="2365508at2"/>
<dbReference type="AlphaFoldDB" id="A0A2D0A8E3"/>
<dbReference type="SMR" id="A0A2D0A8E3"/>
<dbReference type="SUPFAM" id="SSF52540">
    <property type="entry name" value="P-loop containing nucleoside triphosphate hydrolases"/>
    <property type="match status" value="1"/>
</dbReference>
<comment type="caution">
    <text evidence="4">The sequence shown here is derived from an EMBL/GenBank/DDBJ whole genome shotgun (WGS) entry which is preliminary data.</text>
</comment>
<dbReference type="PANTHER" id="PTHR43158:SF2">
    <property type="entry name" value="SKFA PEPTIDE EXPORT ATP-BINDING PROTEIN SKFE"/>
    <property type="match status" value="1"/>
</dbReference>
<reference evidence="4 5" key="1">
    <citation type="submission" date="2017-05" db="EMBL/GenBank/DDBJ databases">
        <title>De novo genome assembly of Deniococcus indicus strain DR1.</title>
        <authorList>
            <person name="Chauhan D."/>
            <person name="Yennamalli R.M."/>
            <person name="Priyadarshini R."/>
        </authorList>
    </citation>
    <scope>NUCLEOTIDE SEQUENCE [LARGE SCALE GENOMIC DNA]</scope>
    <source>
        <strain evidence="4 5">DR1</strain>
    </source>
</reference>
<evidence type="ECO:0000259" key="3">
    <source>
        <dbReference type="Pfam" id="PF00005"/>
    </source>
</evidence>